<evidence type="ECO:0008006" key="5">
    <source>
        <dbReference type="Google" id="ProtNLM"/>
    </source>
</evidence>
<feature type="domain" description="DUF7591" evidence="1">
    <location>
        <begin position="199"/>
        <end position="277"/>
    </location>
</feature>
<proteinExistence type="predicted"/>
<protein>
    <recommendedName>
        <fullName evidence="5">CUB-like domain-containing protein</fullName>
    </recommendedName>
</protein>
<evidence type="ECO:0000259" key="2">
    <source>
        <dbReference type="Pfam" id="PF24512"/>
    </source>
</evidence>
<dbReference type="InterPro" id="IPR056013">
    <property type="entry name" value="DUF7591"/>
</dbReference>
<sequence length="278" mass="30981">MKGSCGLKKKDDCLQCFQEILAVNAPYGYFIDIHLTLFNSTDEGSAPVQLVDTLTGIIDVHSAEFAHYHFIADGGMIKLKTGHRDIRFRILLYWNEFPSLTSDFIERSVPSVYKPDSTRFPVLVTANTRVSATIVVNPVNDQDSRGVLFFDGPNWNSTCLGTGYTLMNNMTQFVSTGNSMTIIAIGHFHSAYIVLQDYENTKDIMEFQGLDCYMGKDCGDFELDGTNGPVVLQSYNPTDEYYKSEIMDVITKIEGDGKLDVYIGGRTKNGTNKIASYA</sequence>
<dbReference type="HOGENOM" id="CLU_1001929_0_0_1"/>
<dbReference type="EMBL" id="GL379892">
    <property type="protein sequence ID" value="EGT31999.1"/>
    <property type="molecule type" value="Genomic_DNA"/>
</dbReference>
<evidence type="ECO:0000313" key="3">
    <source>
        <dbReference type="EMBL" id="EGT31999.1"/>
    </source>
</evidence>
<evidence type="ECO:0000313" key="4">
    <source>
        <dbReference type="Proteomes" id="UP000008068"/>
    </source>
</evidence>
<accession>G0NIS7</accession>
<gene>
    <name evidence="3" type="ORF">CAEBREN_16864</name>
</gene>
<name>G0NIS7_CAEBE</name>
<dbReference type="Pfam" id="PF24511">
    <property type="entry name" value="DUF7591"/>
    <property type="match status" value="1"/>
</dbReference>
<keyword evidence="4" id="KW-1185">Reference proteome</keyword>
<organism evidence="4">
    <name type="scientific">Caenorhabditis brenneri</name>
    <name type="common">Nematode worm</name>
    <dbReference type="NCBI Taxonomy" id="135651"/>
    <lineage>
        <taxon>Eukaryota</taxon>
        <taxon>Metazoa</taxon>
        <taxon>Ecdysozoa</taxon>
        <taxon>Nematoda</taxon>
        <taxon>Chromadorea</taxon>
        <taxon>Rhabditida</taxon>
        <taxon>Rhabditina</taxon>
        <taxon>Rhabditomorpha</taxon>
        <taxon>Rhabditoidea</taxon>
        <taxon>Rhabditidae</taxon>
        <taxon>Peloderinae</taxon>
        <taxon>Caenorhabditis</taxon>
    </lineage>
</organism>
<feature type="domain" description="DUF7592" evidence="2">
    <location>
        <begin position="108"/>
        <end position="184"/>
    </location>
</feature>
<dbReference type="InterPro" id="IPR056014">
    <property type="entry name" value="DUF7592"/>
</dbReference>
<dbReference type="Proteomes" id="UP000008068">
    <property type="component" value="Unassembled WGS sequence"/>
</dbReference>
<evidence type="ECO:0000259" key="1">
    <source>
        <dbReference type="Pfam" id="PF24511"/>
    </source>
</evidence>
<dbReference type="Pfam" id="PF24512">
    <property type="entry name" value="DUF7592"/>
    <property type="match status" value="1"/>
</dbReference>
<dbReference type="PANTHER" id="PTHR47407">
    <property type="entry name" value="PROTEIN CBG15905-RELATED"/>
    <property type="match status" value="1"/>
</dbReference>
<dbReference type="PANTHER" id="PTHR47407:SF2">
    <property type="entry name" value="CUB-LIKE DOMAIN-CONTAINING PROTEIN-RELATED"/>
    <property type="match status" value="1"/>
</dbReference>
<dbReference type="InParanoid" id="G0NIS7"/>
<reference evidence="4" key="1">
    <citation type="submission" date="2011-07" db="EMBL/GenBank/DDBJ databases">
        <authorList>
            <consortium name="Caenorhabditis brenneri Sequencing and Analysis Consortium"/>
            <person name="Wilson R.K."/>
        </authorList>
    </citation>
    <scope>NUCLEOTIDE SEQUENCE [LARGE SCALE GENOMIC DNA]</scope>
    <source>
        <strain evidence="4">PB2801</strain>
    </source>
</reference>
<dbReference type="AlphaFoldDB" id="G0NIS7"/>
<dbReference type="eggNOG" id="ENOG502TGQ0">
    <property type="taxonomic scope" value="Eukaryota"/>
</dbReference>